<dbReference type="InterPro" id="IPR000626">
    <property type="entry name" value="Ubiquitin-like_dom"/>
</dbReference>
<dbReference type="Gene3D" id="3.10.20.90">
    <property type="entry name" value="Phosphatidylinositol 3-kinase Catalytic Subunit, Chain A, domain 1"/>
    <property type="match status" value="1"/>
</dbReference>
<dbReference type="EMBL" id="CAJNNV010000003">
    <property type="protein sequence ID" value="CAE8580982.1"/>
    <property type="molecule type" value="Genomic_DNA"/>
</dbReference>
<dbReference type="SUPFAM" id="SSF54236">
    <property type="entry name" value="Ubiquitin-like"/>
    <property type="match status" value="1"/>
</dbReference>
<dbReference type="Proteomes" id="UP000654075">
    <property type="component" value="Unassembled WGS sequence"/>
</dbReference>
<dbReference type="PROSITE" id="PS50053">
    <property type="entry name" value="UBIQUITIN_2"/>
    <property type="match status" value="1"/>
</dbReference>
<name>A0A813CYK1_POLGL</name>
<protein>
    <recommendedName>
        <fullName evidence="1">Ubiquitin-like domain-containing protein</fullName>
    </recommendedName>
</protein>
<proteinExistence type="predicted"/>
<evidence type="ECO:0000313" key="2">
    <source>
        <dbReference type="EMBL" id="CAE8580982.1"/>
    </source>
</evidence>
<dbReference type="AlphaFoldDB" id="A0A813CYK1"/>
<comment type="caution">
    <text evidence="2">The sequence shown here is derived from an EMBL/GenBank/DDBJ whole genome shotgun (WGS) entry which is preliminary data.</text>
</comment>
<sequence>MAYHVGEAKRLKLLHNKALKREAVGKSGCNKEATVSLYFITSTGKSHTIRMTLNQSLAKAKEMVHAAAGIPVKDQRIVLGGNELTNGNQSTLHVLVRVALSEFDVLPVGPGDLPVVADALNSVSTIWTHENWGQFLNSTFTLETLGAIINGVKGGTMNSKSAFILNKIPQYNQITEGQCPENAFEPAQTSEGIPIGIHFNDGPVRCEAPGKGCRGFLEVFYSPATEDFFEDLRPSPQEPLGTTTNATQLARLHRAVMEATKEIFNTKLVAQPQDPPTLLVVGVWDRTGEGYTAPTKVYYSTSPTTPGGPDPLQKACGVPGLSEAEYRNSVLMPLLNHPEILVANNDWVASAIEKMEGDWAQESLLQAERGLKLNGFERPEWLNEEYYNAKVLAFLEPGSPTRQTEVLI</sequence>
<gene>
    <name evidence="2" type="ORF">PGLA1383_LOCUS15</name>
</gene>
<accession>A0A813CYK1</accession>
<feature type="domain" description="Ubiquitin-like" evidence="1">
    <location>
        <begin position="35"/>
        <end position="92"/>
    </location>
</feature>
<dbReference type="CDD" id="cd17039">
    <property type="entry name" value="Ubl_ubiquitin_like"/>
    <property type="match status" value="1"/>
</dbReference>
<reference evidence="2" key="1">
    <citation type="submission" date="2021-02" db="EMBL/GenBank/DDBJ databases">
        <authorList>
            <person name="Dougan E. K."/>
            <person name="Rhodes N."/>
            <person name="Thang M."/>
            <person name="Chan C."/>
        </authorList>
    </citation>
    <scope>NUCLEOTIDE SEQUENCE</scope>
</reference>
<evidence type="ECO:0000259" key="1">
    <source>
        <dbReference type="PROSITE" id="PS50053"/>
    </source>
</evidence>
<keyword evidence="3" id="KW-1185">Reference proteome</keyword>
<dbReference type="Pfam" id="PF00240">
    <property type="entry name" value="ubiquitin"/>
    <property type="match status" value="1"/>
</dbReference>
<evidence type="ECO:0000313" key="3">
    <source>
        <dbReference type="Proteomes" id="UP000654075"/>
    </source>
</evidence>
<dbReference type="InterPro" id="IPR029071">
    <property type="entry name" value="Ubiquitin-like_domsf"/>
</dbReference>
<dbReference type="OrthoDB" id="415665at2759"/>
<organism evidence="2 3">
    <name type="scientific">Polarella glacialis</name>
    <name type="common">Dinoflagellate</name>
    <dbReference type="NCBI Taxonomy" id="89957"/>
    <lineage>
        <taxon>Eukaryota</taxon>
        <taxon>Sar</taxon>
        <taxon>Alveolata</taxon>
        <taxon>Dinophyceae</taxon>
        <taxon>Suessiales</taxon>
        <taxon>Suessiaceae</taxon>
        <taxon>Polarella</taxon>
    </lineage>
</organism>